<keyword evidence="1" id="KW-1133">Transmembrane helix</keyword>
<comment type="caution">
    <text evidence="2">The sequence shown here is derived from an EMBL/GenBank/DDBJ whole genome shotgun (WGS) entry which is preliminary data.</text>
</comment>
<evidence type="ECO:0000313" key="3">
    <source>
        <dbReference type="Proteomes" id="UP000220828"/>
    </source>
</evidence>
<name>A0A2H3K9R4_9FLAO</name>
<feature type="transmembrane region" description="Helical" evidence="1">
    <location>
        <begin position="15"/>
        <end position="35"/>
    </location>
</feature>
<protein>
    <submittedName>
        <fullName evidence="2">Uncharacterized protein</fullName>
    </submittedName>
</protein>
<dbReference type="EMBL" id="PCMW01000071">
    <property type="protein sequence ID" value="PDS23025.1"/>
    <property type="molecule type" value="Genomic_DNA"/>
</dbReference>
<dbReference type="RefSeq" id="WP_223302329.1">
    <property type="nucleotide sequence ID" value="NZ_PCMW01000071.1"/>
</dbReference>
<evidence type="ECO:0000313" key="2">
    <source>
        <dbReference type="EMBL" id="PDS23025.1"/>
    </source>
</evidence>
<feature type="transmembrane region" description="Helical" evidence="1">
    <location>
        <begin position="41"/>
        <end position="65"/>
    </location>
</feature>
<keyword evidence="1" id="KW-0812">Transmembrane</keyword>
<proteinExistence type="predicted"/>
<reference evidence="2 3" key="1">
    <citation type="submission" date="2017-09" db="EMBL/GenBank/DDBJ databases">
        <title>Whole genomes of Flavobacteriaceae.</title>
        <authorList>
            <person name="Stine C."/>
            <person name="Li C."/>
            <person name="Tadesse D."/>
        </authorList>
    </citation>
    <scope>NUCLEOTIDE SEQUENCE [LARGE SCALE GENOMIC DNA]</scope>
    <source>
        <strain evidence="2 3">ATCC 35036</strain>
    </source>
</reference>
<sequence>CLIGITYIDHKKLYFLSRSIEGALFFFSILLAILSKSPDTVNVFFTVYLCVPSFIPFANFSFHFFKSSSAFGFSFIFTNV</sequence>
<accession>A0A2H3K9R4</accession>
<evidence type="ECO:0000256" key="1">
    <source>
        <dbReference type="SAM" id="Phobius"/>
    </source>
</evidence>
<dbReference type="AlphaFoldDB" id="A0A2H3K9R4"/>
<gene>
    <name evidence="2" type="ORF">B0A77_11840</name>
</gene>
<feature type="non-terminal residue" evidence="2">
    <location>
        <position position="1"/>
    </location>
</feature>
<organism evidence="2 3">
    <name type="scientific">Flavobacterium branchiophilum</name>
    <dbReference type="NCBI Taxonomy" id="55197"/>
    <lineage>
        <taxon>Bacteria</taxon>
        <taxon>Pseudomonadati</taxon>
        <taxon>Bacteroidota</taxon>
        <taxon>Flavobacteriia</taxon>
        <taxon>Flavobacteriales</taxon>
        <taxon>Flavobacteriaceae</taxon>
        <taxon>Flavobacterium</taxon>
    </lineage>
</organism>
<dbReference type="Proteomes" id="UP000220828">
    <property type="component" value="Unassembled WGS sequence"/>
</dbReference>
<keyword evidence="1" id="KW-0472">Membrane</keyword>